<dbReference type="RefSeq" id="WP_138865681.1">
    <property type="nucleotide sequence ID" value="NZ_VCPC01000006.1"/>
</dbReference>
<dbReference type="InterPro" id="IPR011051">
    <property type="entry name" value="RmlC_Cupin_sf"/>
</dbReference>
<reference evidence="2 3" key="1">
    <citation type="submission" date="2019-05" db="EMBL/GenBank/DDBJ databases">
        <title>Marivita sp. nov. isolated from sea sediment.</title>
        <authorList>
            <person name="Kim W."/>
        </authorList>
    </citation>
    <scope>NUCLEOTIDE SEQUENCE [LARGE SCALE GENOMIC DNA]</scope>
    <source>
        <strain evidence="2 3">CAU 1492</strain>
    </source>
</reference>
<dbReference type="SUPFAM" id="SSF51182">
    <property type="entry name" value="RmlC-like cupins"/>
    <property type="match status" value="1"/>
</dbReference>
<gene>
    <name evidence="2" type="ORF">FGK64_20190</name>
</gene>
<dbReference type="Gene3D" id="2.60.120.10">
    <property type="entry name" value="Jelly Rolls"/>
    <property type="match status" value="1"/>
</dbReference>
<sequence length="111" mass="12267">MDKTHLVPPSERTYGLEHIAIGSDVRVSLQSFAEDQHVPWHYHSEITDTFICIEGKLLVQQADEADVVLAPGERFDIAPGVHHRVASADGNPCRSILIQGVGRADFLRVDP</sequence>
<feature type="domain" description="Cupin type-2" evidence="1">
    <location>
        <begin position="30"/>
        <end position="96"/>
    </location>
</feature>
<dbReference type="Proteomes" id="UP001191082">
    <property type="component" value="Unassembled WGS sequence"/>
</dbReference>
<keyword evidence="3" id="KW-1185">Reference proteome</keyword>
<dbReference type="EMBL" id="VCPC01000006">
    <property type="protein sequence ID" value="TMV08290.1"/>
    <property type="molecule type" value="Genomic_DNA"/>
</dbReference>
<accession>A0ABY2WZB5</accession>
<comment type="caution">
    <text evidence="2">The sequence shown here is derived from an EMBL/GenBank/DDBJ whole genome shotgun (WGS) entry which is preliminary data.</text>
</comment>
<dbReference type="CDD" id="cd02208">
    <property type="entry name" value="cupin_RmlC-like"/>
    <property type="match status" value="1"/>
</dbReference>
<name>A0ABY2WZB5_9RHOB</name>
<evidence type="ECO:0000313" key="2">
    <source>
        <dbReference type="EMBL" id="TMV08290.1"/>
    </source>
</evidence>
<protein>
    <submittedName>
        <fullName evidence="2">Cupin domain-containing protein</fullName>
    </submittedName>
</protein>
<dbReference type="InterPro" id="IPR013096">
    <property type="entry name" value="Cupin_2"/>
</dbReference>
<organism evidence="2 3">
    <name type="scientific">Arenibacterium halophilum</name>
    <dbReference type="NCBI Taxonomy" id="2583821"/>
    <lineage>
        <taxon>Bacteria</taxon>
        <taxon>Pseudomonadati</taxon>
        <taxon>Pseudomonadota</taxon>
        <taxon>Alphaproteobacteria</taxon>
        <taxon>Rhodobacterales</taxon>
        <taxon>Paracoccaceae</taxon>
        <taxon>Arenibacterium</taxon>
    </lineage>
</organism>
<evidence type="ECO:0000259" key="1">
    <source>
        <dbReference type="Pfam" id="PF07883"/>
    </source>
</evidence>
<dbReference type="Pfam" id="PF07883">
    <property type="entry name" value="Cupin_2"/>
    <property type="match status" value="1"/>
</dbReference>
<dbReference type="InterPro" id="IPR014710">
    <property type="entry name" value="RmlC-like_jellyroll"/>
</dbReference>
<evidence type="ECO:0000313" key="3">
    <source>
        <dbReference type="Proteomes" id="UP001191082"/>
    </source>
</evidence>
<proteinExistence type="predicted"/>